<keyword evidence="1" id="KW-0472">Membrane</keyword>
<dbReference type="EMBL" id="MH293455">
    <property type="protein sequence ID" value="QBZ38092.1"/>
    <property type="molecule type" value="Genomic_DNA"/>
</dbReference>
<keyword evidence="2" id="KW-0496">Mitochondrion</keyword>
<feature type="transmembrane region" description="Helical" evidence="1">
    <location>
        <begin position="21"/>
        <end position="41"/>
    </location>
</feature>
<geneLocation type="mitochondrion" evidence="2"/>
<evidence type="ECO:0000313" key="2">
    <source>
        <dbReference type="EMBL" id="QBZ38092.1"/>
    </source>
</evidence>
<reference evidence="2" key="1">
    <citation type="submission" date="2018-05" db="EMBL/GenBank/DDBJ databases">
        <authorList>
            <person name="Huang Y."/>
            <person name="Qin D."/>
        </authorList>
    </citation>
    <scope>NUCLEOTIDE SEQUENCE</scope>
</reference>
<evidence type="ECO:0000256" key="1">
    <source>
        <dbReference type="SAM" id="Phobius"/>
    </source>
</evidence>
<gene>
    <name evidence="2" type="primary">ND6</name>
</gene>
<accession>A0A7S4Z0T8</accession>
<name>A0A7S4Z0T8_9HEMI</name>
<reference evidence="2" key="2">
    <citation type="journal article" date="2020" name="Genomics">
        <title>Contribution to the mitogenome diversity in Delphacinae: Phylogenetic and ecological implications.</title>
        <authorList>
            <person name="Huang Y.-X."/>
            <person name="Ren F.-J."/>
            <person name="Bartlett C.R."/>
            <person name="Wei Y.-S."/>
            <person name="Qin D.-Z."/>
        </authorList>
    </citation>
    <scope>NUCLEOTIDE SEQUENCE</scope>
</reference>
<sequence>MKYLILIMSANSMISMFMKHPISLGSILMFQSTVTSMMMIFMTKNSWYAMILFVTFSSGMMIMFMYMSSISSNEKFKFSMNLMLMILMFIVMILCIKLDWNLMFFFKLNETIFMFQENEEKFSILKNISFNKFYLTTMLTLIILMVLIAISNLINSFEGPLKLTYV</sequence>
<proteinExistence type="predicted"/>
<feature type="transmembrane region" description="Helical" evidence="1">
    <location>
        <begin position="133"/>
        <end position="154"/>
    </location>
</feature>
<dbReference type="AlphaFoldDB" id="A0A7S4Z0T8"/>
<feature type="transmembrane region" description="Helical" evidence="1">
    <location>
        <begin position="78"/>
        <end position="100"/>
    </location>
</feature>
<organism evidence="2">
    <name type="scientific">Bambusiphaga maculata</name>
    <dbReference type="NCBI Taxonomy" id="871415"/>
    <lineage>
        <taxon>Eukaryota</taxon>
        <taxon>Metazoa</taxon>
        <taxon>Ecdysozoa</taxon>
        <taxon>Arthropoda</taxon>
        <taxon>Hexapoda</taxon>
        <taxon>Insecta</taxon>
        <taxon>Pterygota</taxon>
        <taxon>Neoptera</taxon>
        <taxon>Paraneoptera</taxon>
        <taxon>Hemiptera</taxon>
        <taxon>Auchenorrhyncha</taxon>
        <taxon>Fulgoroidea</taxon>
        <taxon>Delphacidae</taxon>
        <taxon>Delphacinae</taxon>
        <taxon>Bambusiphaga</taxon>
    </lineage>
</organism>
<protein>
    <submittedName>
        <fullName evidence="2">NADH dehydrogenase subunit 6</fullName>
    </submittedName>
</protein>
<keyword evidence="1" id="KW-1133">Transmembrane helix</keyword>
<feature type="transmembrane region" description="Helical" evidence="1">
    <location>
        <begin position="47"/>
        <end position="66"/>
    </location>
</feature>
<keyword evidence="1" id="KW-0812">Transmembrane</keyword>